<evidence type="ECO:0000313" key="2">
    <source>
        <dbReference type="EMBL" id="AYO31134.1"/>
    </source>
</evidence>
<dbReference type="InterPro" id="IPR012347">
    <property type="entry name" value="Ferritin-like"/>
</dbReference>
<dbReference type="Gene3D" id="1.20.1260.10">
    <property type="match status" value="1"/>
</dbReference>
<dbReference type="RefSeq" id="WP_120766211.1">
    <property type="nucleotide sequence ID" value="NZ_CP033169.1"/>
</dbReference>
<dbReference type="Pfam" id="PF02915">
    <property type="entry name" value="Rubrerythrin"/>
    <property type="match status" value="1"/>
</dbReference>
<sequence length="70" mass="8033">MQLTQKEKLQLQDAISHERICVMKYNNYASQVQDTEIASMFKNIANREQQHVDTLTKLLQQGGVQATTSH</sequence>
<feature type="domain" description="Rubrerythrin diiron-binding" evidence="1">
    <location>
        <begin position="11"/>
        <end position="64"/>
    </location>
</feature>
<dbReference type="InterPro" id="IPR003251">
    <property type="entry name" value="Rr_diiron-bd_dom"/>
</dbReference>
<proteinExistence type="predicted"/>
<accession>A0A3G2R6E2</accession>
<evidence type="ECO:0000313" key="3">
    <source>
        <dbReference type="Proteomes" id="UP000280960"/>
    </source>
</evidence>
<evidence type="ECO:0000259" key="1">
    <source>
        <dbReference type="Pfam" id="PF02915"/>
    </source>
</evidence>
<name>A0A3G2R6E2_9FIRM</name>
<dbReference type="GO" id="GO:0046872">
    <property type="term" value="F:metal ion binding"/>
    <property type="evidence" value="ECO:0007669"/>
    <property type="project" value="InterPro"/>
</dbReference>
<dbReference type="InterPro" id="IPR009078">
    <property type="entry name" value="Ferritin-like_SF"/>
</dbReference>
<dbReference type="Proteomes" id="UP000280960">
    <property type="component" value="Chromosome"/>
</dbReference>
<protein>
    <submittedName>
        <fullName evidence="2">Ferritin-like domain-containing protein</fullName>
    </submittedName>
</protein>
<dbReference type="AlphaFoldDB" id="A0A3G2R6E2"/>
<dbReference type="GO" id="GO:0016491">
    <property type="term" value="F:oxidoreductase activity"/>
    <property type="evidence" value="ECO:0007669"/>
    <property type="project" value="InterPro"/>
</dbReference>
<dbReference type="EMBL" id="CP033169">
    <property type="protein sequence ID" value="AYO31134.1"/>
    <property type="molecule type" value="Genomic_DNA"/>
</dbReference>
<dbReference type="SUPFAM" id="SSF47240">
    <property type="entry name" value="Ferritin-like"/>
    <property type="match status" value="1"/>
</dbReference>
<gene>
    <name evidence="2" type="ORF">D2962_11455</name>
</gene>
<reference evidence="2 3" key="1">
    <citation type="submission" date="2018-10" db="EMBL/GenBank/DDBJ databases">
        <authorList>
            <person name="Zhang X."/>
        </authorList>
    </citation>
    <scope>NUCLEOTIDE SEQUENCE [LARGE SCALE GENOMIC DNA]</scope>
    <source>
        <strain evidence="2 3">SK-G1</strain>
    </source>
</reference>
<dbReference type="KEGG" id="bacg:D2962_11455"/>
<dbReference type="CDD" id="cd00657">
    <property type="entry name" value="Ferritin_like"/>
    <property type="match status" value="1"/>
</dbReference>
<keyword evidence="3" id="KW-1185">Reference proteome</keyword>
<organism evidence="2 3">
    <name type="scientific">Biomaibacter acetigenes</name>
    <dbReference type="NCBI Taxonomy" id="2316383"/>
    <lineage>
        <taxon>Bacteria</taxon>
        <taxon>Bacillati</taxon>
        <taxon>Bacillota</taxon>
        <taxon>Clostridia</taxon>
        <taxon>Thermosediminibacterales</taxon>
        <taxon>Tepidanaerobacteraceae</taxon>
        <taxon>Biomaibacter</taxon>
    </lineage>
</organism>